<protein>
    <recommendedName>
        <fullName evidence="3">F-box domain-containing protein</fullName>
    </recommendedName>
</protein>
<evidence type="ECO:0000313" key="1">
    <source>
        <dbReference type="EMBL" id="KZP33726.1"/>
    </source>
</evidence>
<dbReference type="Proteomes" id="UP000076532">
    <property type="component" value="Unassembled WGS sequence"/>
</dbReference>
<keyword evidence="2" id="KW-1185">Reference proteome</keyword>
<reference evidence="1 2" key="1">
    <citation type="journal article" date="2016" name="Mol. Biol. Evol.">
        <title>Comparative Genomics of Early-Diverging Mushroom-Forming Fungi Provides Insights into the Origins of Lignocellulose Decay Capabilities.</title>
        <authorList>
            <person name="Nagy L.G."/>
            <person name="Riley R."/>
            <person name="Tritt A."/>
            <person name="Adam C."/>
            <person name="Daum C."/>
            <person name="Floudas D."/>
            <person name="Sun H."/>
            <person name="Yadav J.S."/>
            <person name="Pangilinan J."/>
            <person name="Larsson K.H."/>
            <person name="Matsuura K."/>
            <person name="Barry K."/>
            <person name="Labutti K."/>
            <person name="Kuo R."/>
            <person name="Ohm R.A."/>
            <person name="Bhattacharya S.S."/>
            <person name="Shirouzu T."/>
            <person name="Yoshinaga Y."/>
            <person name="Martin F.M."/>
            <person name="Grigoriev I.V."/>
            <person name="Hibbett D.S."/>
        </authorList>
    </citation>
    <scope>NUCLEOTIDE SEQUENCE [LARGE SCALE GENOMIC DNA]</scope>
    <source>
        <strain evidence="1 2">CBS 109695</strain>
    </source>
</reference>
<evidence type="ECO:0008006" key="3">
    <source>
        <dbReference type="Google" id="ProtNLM"/>
    </source>
</evidence>
<proteinExistence type="predicted"/>
<sequence>MTAISAILTSQSQSLATLSLAYNFAGHKTFEHVIFPRLPRLQELTVAVVSSSGFRVRLFSLLPSLSDMPALLRLSMMPRTVKFYPHAIIKWLTEEIPRLTHIRLPIVHNRNLSTTAHLLQECIQPLRPERPSEMRSLPPYPLHIFVQTDLWDNRSLSGSQRQELYNLPSPINSTDSLDFHQRSAATWYYPEEQEQEWRERIVGGDGGWNPGLH</sequence>
<dbReference type="EMBL" id="KV417481">
    <property type="protein sequence ID" value="KZP33726.1"/>
    <property type="molecule type" value="Genomic_DNA"/>
</dbReference>
<evidence type="ECO:0000313" key="2">
    <source>
        <dbReference type="Proteomes" id="UP000076532"/>
    </source>
</evidence>
<dbReference type="AlphaFoldDB" id="A0A166WG81"/>
<name>A0A166WG81_9AGAM</name>
<organism evidence="1 2">
    <name type="scientific">Athelia psychrophila</name>
    <dbReference type="NCBI Taxonomy" id="1759441"/>
    <lineage>
        <taxon>Eukaryota</taxon>
        <taxon>Fungi</taxon>
        <taxon>Dikarya</taxon>
        <taxon>Basidiomycota</taxon>
        <taxon>Agaricomycotina</taxon>
        <taxon>Agaricomycetes</taxon>
        <taxon>Agaricomycetidae</taxon>
        <taxon>Atheliales</taxon>
        <taxon>Atheliaceae</taxon>
        <taxon>Athelia</taxon>
    </lineage>
</organism>
<accession>A0A166WG81</accession>
<gene>
    <name evidence="1" type="ORF">FIBSPDRAFT_924188</name>
</gene>